<dbReference type="GO" id="GO:0005829">
    <property type="term" value="C:cytosol"/>
    <property type="evidence" value="ECO:0007669"/>
    <property type="project" value="TreeGrafter"/>
</dbReference>
<feature type="non-terminal residue" evidence="1">
    <location>
        <position position="165"/>
    </location>
</feature>
<dbReference type="GO" id="GO:0010499">
    <property type="term" value="P:proteasomal ubiquitin-independent protein catabolic process"/>
    <property type="evidence" value="ECO:0007669"/>
    <property type="project" value="TreeGrafter"/>
</dbReference>
<evidence type="ECO:0000313" key="1">
    <source>
        <dbReference type="EMBL" id="CEK81082.1"/>
    </source>
</evidence>
<dbReference type="GO" id="GO:0016504">
    <property type="term" value="F:peptidase activator activity"/>
    <property type="evidence" value="ECO:0007669"/>
    <property type="project" value="InterPro"/>
</dbReference>
<reference evidence="1" key="1">
    <citation type="submission" date="2014-12" db="EMBL/GenBank/DDBJ databases">
        <title>Insight into the proteome of Arion vulgaris.</title>
        <authorList>
            <person name="Aradska J."/>
            <person name="Bulat T."/>
            <person name="Smidak R."/>
            <person name="Sarate P."/>
            <person name="Gangsoo J."/>
            <person name="Sialana F."/>
            <person name="Bilban M."/>
            <person name="Lubec G."/>
        </authorList>
    </citation>
    <scope>NUCLEOTIDE SEQUENCE</scope>
    <source>
        <tissue evidence="1">Skin</tissue>
    </source>
</reference>
<organism evidence="1">
    <name type="scientific">Arion vulgaris</name>
    <dbReference type="NCBI Taxonomy" id="1028688"/>
    <lineage>
        <taxon>Eukaryota</taxon>
        <taxon>Metazoa</taxon>
        <taxon>Spiralia</taxon>
        <taxon>Lophotrochozoa</taxon>
        <taxon>Mollusca</taxon>
        <taxon>Gastropoda</taxon>
        <taxon>Heterobranchia</taxon>
        <taxon>Euthyneura</taxon>
        <taxon>Panpulmonata</taxon>
        <taxon>Eupulmonata</taxon>
        <taxon>Stylommatophora</taxon>
        <taxon>Helicina</taxon>
        <taxon>Arionoidea</taxon>
        <taxon>Arionidae</taxon>
        <taxon>Arion</taxon>
    </lineage>
</organism>
<dbReference type="PANTHER" id="PTHR32170:SF3">
    <property type="entry name" value="PROTEASOME ACTIVATOR COMPLEX SUBUNIT 4"/>
    <property type="match status" value="1"/>
</dbReference>
<proteinExistence type="predicted"/>
<dbReference type="InterPro" id="IPR035309">
    <property type="entry name" value="PSME4"/>
</dbReference>
<dbReference type="GO" id="GO:0005634">
    <property type="term" value="C:nucleus"/>
    <property type="evidence" value="ECO:0007669"/>
    <property type="project" value="TreeGrafter"/>
</dbReference>
<dbReference type="PANTHER" id="PTHR32170">
    <property type="entry name" value="PROTEASOME ACTIVATOR COMPLEX SUBUNIT 4"/>
    <property type="match status" value="1"/>
</dbReference>
<dbReference type="EMBL" id="HACG01034217">
    <property type="protein sequence ID" value="CEK81082.1"/>
    <property type="molecule type" value="Transcribed_RNA"/>
</dbReference>
<name>A0A0B7AKF1_9EUPU</name>
<accession>A0A0B7AKF1</accession>
<dbReference type="AlphaFoldDB" id="A0A0B7AKF1"/>
<dbReference type="GO" id="GO:1990111">
    <property type="term" value="C:spermatoproteasome complex"/>
    <property type="evidence" value="ECO:0007669"/>
    <property type="project" value="TreeGrafter"/>
</dbReference>
<evidence type="ECO:0008006" key="2">
    <source>
        <dbReference type="Google" id="ProtNLM"/>
    </source>
</evidence>
<dbReference type="GO" id="GO:0070628">
    <property type="term" value="F:proteasome binding"/>
    <property type="evidence" value="ECO:0007669"/>
    <property type="project" value="InterPro"/>
</dbReference>
<sequence>MELLEYNLGSVGGVSSPMSVDEIETSDNHKLSDKKESILGFISQKESAFNAHLPYSNFIDKESNDIFAEIKANLSRSIQLRDIKIGCRYWIVQLERYVLIYGYKFSKTDHVLLVKMVFELLTMPLQEYALVEKFAIILSLLLKKKNLLSRNDLILPWRPLHKIVE</sequence>
<gene>
    <name evidence="1" type="primary">ORF124223</name>
</gene>
<protein>
    <recommendedName>
        <fullName evidence="2">Proteasome activator Blm10 mid region domain-containing protein</fullName>
    </recommendedName>
</protein>